<keyword evidence="4" id="KW-0677">Repeat</keyword>
<dbReference type="Proteomes" id="UP001527925">
    <property type="component" value="Unassembled WGS sequence"/>
</dbReference>
<sequence length="1941" mass="204321">MDDLGDIDVQMAIAMSMGMGLDMSMGLGLDAGMGLAMGVPAALPAPLQLAVSVGDGSFVDPQLAMPETLNSTQRQRSDEPALSHAPAANAGAAAACFSAAAAREAITAGADSAAPAGDSGAAGLVGEQVLDNTALVPPQAGVAKAVTGVAQGAAGDGAEHSRTQHQRSAAESQAASGSEGADVGGSRDGSSAVHQQREAANGEASSASAASQALQDSEEWNPNPSKQTIRSNNPYRKAREMDIDDSGSPSTEAFGSRPALAALGRPHCAPAAERAAFWRSQLANAATAKLAKPSLGFPLTSTGHAPQPSPRTVPLPPVAAGIAPAAVALAAAATVAKFKSSGDTVVGIAFAGADSASSTIVPVRIVLDDSALAADAVAAAAESILAATEQSPVDLDQVRAWCGLTPSDPVCDVVLCIGKASNTSLEADLALTGAAIALAVDTSADGGSVTSIHNGFKLDEGQAASVADEFVFTIGYLLLTIDDEDTVEALWTLSTAMQAQIAHFSYGSLVPREFSCIHHAFEAQAAATPDAIALEDGVVTVTYAALDARANQLAHSLQLLGAGSGVFVAVIAARSIEFVVGILGVLKAGAVFVPIEASTPQERIRFMLESCRAPIVTTTTGDLHAVPTSFVGTIVRIDDLPADAPTHKPLDTATARSLAYTIFTSGKTGTPKGVLIEHGGIHMRVKHHPIVTHLGPGMRMLQTFNVGFDACIEEIFHGLCAGATMVLWGRRAIFEAMATVDVMHIPPSALLQIDPAELPRLKAVCAGVGTCPQSLVDRWAGRVAFFSDYGPTEATMVATCTAQLSPGNRITLGRPLPNTAIHILDDAGRRVPPGVKGRVFIGGVGIARGYLGQPDLTAEKFVADIDDASSTMYDTGDIGRWTHDGQIEYLGRSDDQVKIKGTRVELEEVAKVLGDCAEVNSAVAMARDGRLVGFVTPAGVDVESVLAYTGECLPAHMVPSVIVTLDEMPLDANGEVDKNALAAMHIEIAVDALQTDTERALAAVWSQVLGVQVADIGRATSFFALGGDSISAIRLVAKAKQKGSTLSSALIFKAPTLAKMTLATTVTETRAAVSSAPVTGSVALTPIQHMFFAHDWINISHFNQSFVVTPKKVIDSDILTSAIARLAEHHDMLRARFAQGDDGTWTQTVMPPSPVDIENVLAVTVESDDDALACIHEAQESLSITDGPLLAVRLLHMHDGSQRLFFGIHHLVVDLVSWRVLLDDLETLLRGRPLASKTLSFQAWAARMAAHAATLDAAPWRDMIGDHTTLLATQPPAAGVPVRSYQARAVLDEATTAQLDAANTPFNTNIQELVLAALVLSLADVAGCASSPAQLCIELEGHGREPFAADLDVSSTVGWFTSVFPVAFSASTASDIGAVVRQVKHKIRSVPLKGLSYGMIKHLAPPTADNAFVKAHGGHAVAFNYLGRFQSLNAADAFFAADNTIGGHWSVRQDERMLHAISLNCAHDGPQLVLSATVEDWIVSEPTMQAWLDRWQVWMQRVVVHCVDPATHGGRTVSDVPLDEVEDVMMRHPRVSAAAAAVKDKTYLVGFVVPANVDHDELRDVVAAALPAYMVPAVFVGLAVMPTNTNGEVDKALLAGVDISVRPHRPPSTLEQVKLAEIWSSVLRINRRLIFHDSSFFALGGNPLSSATLAKLVNEAFGSERFSVDTATRHSTLEAMSGAINQLRIPTKEVDLAAQSTVIADRIKFVCLHGQGSNPAHMKYQLSAVAASFGDRAEWVYVQAPLDAESSDLAEPFGDDLDWFEWFSTQKTTAVSIDRAVNYIIKKLAPMGPIHCLVGFSQGATMVELLDRLSLHGRVRKTWQLSVLFSGTHLMAPGLPAHLTQAHPGGIPARSVHVNSIGDDYASHHGLKSFYRNSSSIELHHNAGIDIPRDVKFGSDLFKAIVSLLEAPEESMHVETLGSFLSKFSVSTGNRSEALPL</sequence>
<dbReference type="InterPro" id="IPR010071">
    <property type="entry name" value="AA_adenyl_dom"/>
</dbReference>
<dbReference type="SUPFAM" id="SSF56801">
    <property type="entry name" value="Acetyl-CoA synthetase-like"/>
    <property type="match status" value="2"/>
</dbReference>
<proteinExistence type="predicted"/>
<dbReference type="InterPro" id="IPR006162">
    <property type="entry name" value="Ppantetheine_attach_site"/>
</dbReference>
<dbReference type="InterPro" id="IPR001242">
    <property type="entry name" value="Condensation_dom"/>
</dbReference>
<evidence type="ECO:0000313" key="8">
    <source>
        <dbReference type="Proteomes" id="UP001527925"/>
    </source>
</evidence>
<evidence type="ECO:0000256" key="2">
    <source>
        <dbReference type="ARBA" id="ARBA00022553"/>
    </source>
</evidence>
<dbReference type="Gene3D" id="3.30.559.30">
    <property type="entry name" value="Nonribosomal peptide synthetase, condensation domain"/>
    <property type="match status" value="2"/>
</dbReference>
<dbReference type="SUPFAM" id="SSF47336">
    <property type="entry name" value="ACP-like"/>
    <property type="match status" value="2"/>
</dbReference>
<dbReference type="NCBIfam" id="TIGR01720">
    <property type="entry name" value="NRPS-para261"/>
    <property type="match status" value="1"/>
</dbReference>
<dbReference type="Pfam" id="PF03959">
    <property type="entry name" value="FSH1"/>
    <property type="match status" value="1"/>
</dbReference>
<dbReference type="InterPro" id="IPR009081">
    <property type="entry name" value="PP-bd_ACP"/>
</dbReference>
<dbReference type="Gene3D" id="3.30.559.10">
    <property type="entry name" value="Chloramphenicol acetyltransferase-like domain"/>
    <property type="match status" value="1"/>
</dbReference>
<dbReference type="Pfam" id="PF00668">
    <property type="entry name" value="Condensation"/>
    <property type="match status" value="1"/>
</dbReference>
<feature type="domain" description="Carrier" evidence="6">
    <location>
        <begin position="992"/>
        <end position="1068"/>
    </location>
</feature>
<dbReference type="PROSITE" id="PS50075">
    <property type="entry name" value="CARRIER"/>
    <property type="match status" value="2"/>
</dbReference>
<evidence type="ECO:0000256" key="5">
    <source>
        <dbReference type="SAM" id="MobiDB-lite"/>
    </source>
</evidence>
<dbReference type="SUPFAM" id="SSF52777">
    <property type="entry name" value="CoA-dependent acyltransferases"/>
    <property type="match status" value="3"/>
</dbReference>
<protein>
    <recommendedName>
        <fullName evidence="6">Carrier domain-containing protein</fullName>
    </recommendedName>
</protein>
<feature type="compositionally biased region" description="Polar residues" evidence="5">
    <location>
        <begin position="220"/>
        <end position="234"/>
    </location>
</feature>
<evidence type="ECO:0000256" key="1">
    <source>
        <dbReference type="ARBA" id="ARBA00022450"/>
    </source>
</evidence>
<dbReference type="InterPro" id="IPR005645">
    <property type="entry name" value="FSH-like_dom"/>
</dbReference>
<reference evidence="7 8" key="1">
    <citation type="submission" date="2023-09" db="EMBL/GenBank/DDBJ databases">
        <title>Pangenome analysis of Batrachochytrium dendrobatidis and related Chytrids.</title>
        <authorList>
            <person name="Yacoub M.N."/>
            <person name="Stajich J.E."/>
            <person name="James T.Y."/>
        </authorList>
    </citation>
    <scope>NUCLEOTIDE SEQUENCE [LARGE SCALE GENOMIC DNA]</scope>
    <source>
        <strain evidence="7 8">JEL0888</strain>
    </source>
</reference>
<dbReference type="Pfam" id="PF00550">
    <property type="entry name" value="PP-binding"/>
    <property type="match status" value="2"/>
</dbReference>
<dbReference type="InterPro" id="IPR029058">
    <property type="entry name" value="AB_hydrolase_fold"/>
</dbReference>
<feature type="compositionally biased region" description="Low complexity" evidence="5">
    <location>
        <begin position="198"/>
        <end position="215"/>
    </location>
</feature>
<dbReference type="Gene3D" id="3.40.50.12780">
    <property type="entry name" value="N-terminal domain of ligase-like"/>
    <property type="match status" value="1"/>
</dbReference>
<dbReference type="InterPro" id="IPR023213">
    <property type="entry name" value="CAT-like_dom_sf"/>
</dbReference>
<gene>
    <name evidence="7" type="ORF">HK105_202434</name>
</gene>
<organism evidence="7 8">
    <name type="scientific">Polyrhizophydium stewartii</name>
    <dbReference type="NCBI Taxonomy" id="2732419"/>
    <lineage>
        <taxon>Eukaryota</taxon>
        <taxon>Fungi</taxon>
        <taxon>Fungi incertae sedis</taxon>
        <taxon>Chytridiomycota</taxon>
        <taxon>Chytridiomycota incertae sedis</taxon>
        <taxon>Chytridiomycetes</taxon>
        <taxon>Rhizophydiales</taxon>
        <taxon>Rhizophydiales incertae sedis</taxon>
        <taxon>Polyrhizophydium</taxon>
    </lineage>
</organism>
<evidence type="ECO:0000256" key="3">
    <source>
        <dbReference type="ARBA" id="ARBA00022598"/>
    </source>
</evidence>
<feature type="region of interest" description="Disordered" evidence="5">
    <location>
        <begin position="153"/>
        <end position="255"/>
    </location>
</feature>
<evidence type="ECO:0000259" key="6">
    <source>
        <dbReference type="PROSITE" id="PS50075"/>
    </source>
</evidence>
<dbReference type="InterPro" id="IPR020806">
    <property type="entry name" value="PKS_PP-bd"/>
</dbReference>
<dbReference type="PANTHER" id="PTHR45527">
    <property type="entry name" value="NONRIBOSOMAL PEPTIDE SYNTHETASE"/>
    <property type="match status" value="1"/>
</dbReference>
<name>A0ABR4NER4_9FUNG</name>
<dbReference type="InterPro" id="IPR045851">
    <property type="entry name" value="AMP-bd_C_sf"/>
</dbReference>
<dbReference type="PROSITE" id="PS00012">
    <property type="entry name" value="PHOSPHOPANTETHEINE"/>
    <property type="match status" value="1"/>
</dbReference>
<evidence type="ECO:0000256" key="4">
    <source>
        <dbReference type="ARBA" id="ARBA00022737"/>
    </source>
</evidence>
<dbReference type="Gene3D" id="3.30.300.30">
    <property type="match status" value="2"/>
</dbReference>
<keyword evidence="8" id="KW-1185">Reference proteome</keyword>
<keyword evidence="2" id="KW-0597">Phosphoprotein</keyword>
<dbReference type="InterPro" id="IPR010060">
    <property type="entry name" value="NRPS_synth"/>
</dbReference>
<dbReference type="NCBIfam" id="TIGR01733">
    <property type="entry name" value="AA-adenyl-dom"/>
    <property type="match status" value="1"/>
</dbReference>
<dbReference type="SMART" id="SM00823">
    <property type="entry name" value="PKS_PP"/>
    <property type="match status" value="1"/>
</dbReference>
<evidence type="ECO:0000313" key="7">
    <source>
        <dbReference type="EMBL" id="KAL2918020.1"/>
    </source>
</evidence>
<accession>A0ABR4NER4</accession>
<dbReference type="PANTHER" id="PTHR45527:SF1">
    <property type="entry name" value="FATTY ACID SYNTHASE"/>
    <property type="match status" value="1"/>
</dbReference>
<dbReference type="InterPro" id="IPR036736">
    <property type="entry name" value="ACP-like_sf"/>
</dbReference>
<keyword evidence="1" id="KW-0596">Phosphopantetheine</keyword>
<dbReference type="CDD" id="cd05930">
    <property type="entry name" value="A_NRPS"/>
    <property type="match status" value="1"/>
</dbReference>
<dbReference type="EMBL" id="JADGIZ020000008">
    <property type="protein sequence ID" value="KAL2918020.1"/>
    <property type="molecule type" value="Genomic_DNA"/>
</dbReference>
<feature type="compositionally biased region" description="Low complexity" evidence="5">
    <location>
        <begin position="169"/>
        <end position="181"/>
    </location>
</feature>
<dbReference type="Gene3D" id="3.40.50.1820">
    <property type="entry name" value="alpha/beta hydrolase"/>
    <property type="match status" value="1"/>
</dbReference>
<dbReference type="InterPro" id="IPR042099">
    <property type="entry name" value="ANL_N_sf"/>
</dbReference>
<feature type="domain" description="Carrier" evidence="6">
    <location>
        <begin position="1610"/>
        <end position="1688"/>
    </location>
</feature>
<dbReference type="Pfam" id="PF13193">
    <property type="entry name" value="AMP-binding_C"/>
    <property type="match status" value="1"/>
</dbReference>
<dbReference type="InterPro" id="IPR025110">
    <property type="entry name" value="AMP-bd_C"/>
</dbReference>
<comment type="caution">
    <text evidence="7">The sequence shown here is derived from an EMBL/GenBank/DDBJ whole genome shotgun (WGS) entry which is preliminary data.</text>
</comment>
<dbReference type="Pfam" id="PF00501">
    <property type="entry name" value="AMP-binding"/>
    <property type="match status" value="1"/>
</dbReference>
<dbReference type="Gene3D" id="1.10.1200.10">
    <property type="entry name" value="ACP-like"/>
    <property type="match status" value="2"/>
</dbReference>
<dbReference type="InterPro" id="IPR000873">
    <property type="entry name" value="AMP-dep_synth/lig_dom"/>
</dbReference>
<keyword evidence="3" id="KW-0436">Ligase</keyword>